<evidence type="ECO:0000259" key="2">
    <source>
        <dbReference type="Pfam" id="PF09004"/>
    </source>
</evidence>
<keyword evidence="5" id="KW-1185">Reference proteome</keyword>
<sequence length="828" mass="94250">MEGARRVRIRGGRGRGRGGEGVGGRGRGGEEARGLEEVRGRGQGGARGGRGGGRGRVRRRNRITDDIRATIVDHVINHGMTLREAGQRVQPNLSRYTVASIIRTFRNKNRIARRPDVGGRGRMFTPEQEPHIVNMVIANNAIRLREIQQRIIDNDTIFQNIRSVSMSVLSRVLARNRIRMKQIYRVPFERNSERVKQLRYEYVQRVMELEADAMGHELLFVDEAGFNLSKTRRRGRNIIGHRAIINVPGQRGGNITMCAAISQNGVVHHHATIGPYNSAHMIAFLDTLHNILTVQRPEQTRYVIIWDNVSFHRAALVRNWFTDHPLFMALNLPPYSPFLNPIEEFFSAWRWKVHDRHPHQHAALLQAMEEACGDIEQASCQAWIRHARRYFPRCLGLEDIACDVDEILWPDPERRHDLSPPTARLRTWVLNPEPFSWEYNPDHLVFSTQQGAQQEVQGLQRGEVTKAEGYEVQVQEQTAAGIANPANCAHPDTAVRDGRSYRCREQGVHIYAGLNCDGWDYCILDRPPSTWLSCPEESSFIQIQYKCQKQKPDKGVIKFFNYHYGRRDRNTCTTTPANVSTCFDYTSHTLDASLYDRSGTFFISMFSVSSSSSRDLLKVPTYDGGRTSTVVQSLVCGGFFRDLKRYNRMGLLVRLCAELTHTHLFSLAEEPQKSVVFLTHPVFQTVHRLDQMMSLQACDSLMWLQNFVIQVLQKLCPQGVVTGLLNTSRQMEQEKVSSDQEVLAEAIPRHRPQGPQAGADLKWDACSSCIMYISSFIIAQQRMHFLKKCNLPKTMMVYFYTAIIESILTSSITVPPGPLTPPTPDKTF</sequence>
<dbReference type="InterPro" id="IPR009057">
    <property type="entry name" value="Homeodomain-like_sf"/>
</dbReference>
<dbReference type="PANTHER" id="PTHR46564:SF1">
    <property type="entry name" value="TRANSPOSASE"/>
    <property type="match status" value="1"/>
</dbReference>
<evidence type="ECO:0000256" key="1">
    <source>
        <dbReference type="SAM" id="MobiDB-lite"/>
    </source>
</evidence>
<dbReference type="PANTHER" id="PTHR46564">
    <property type="entry name" value="TRANSPOSASE"/>
    <property type="match status" value="1"/>
</dbReference>
<proteinExistence type="predicted"/>
<feature type="region of interest" description="Disordered" evidence="1">
    <location>
        <begin position="1"/>
        <end position="61"/>
    </location>
</feature>
<dbReference type="Pfam" id="PF09004">
    <property type="entry name" value="ALKBH8_N"/>
    <property type="match status" value="1"/>
</dbReference>
<dbReference type="InterPro" id="IPR015095">
    <property type="entry name" value="AlkB_hom8_N"/>
</dbReference>
<feature type="domain" description="Tc1-like transposase DDE" evidence="3">
    <location>
        <begin position="218"/>
        <end position="360"/>
    </location>
</feature>
<dbReference type="EMBL" id="JAOPHQ010004553">
    <property type="protein sequence ID" value="KAK0139086.1"/>
    <property type="molecule type" value="Genomic_DNA"/>
</dbReference>
<reference evidence="4" key="1">
    <citation type="journal article" date="2023" name="Front. Mar. Sci.">
        <title>A new Merluccius polli reference genome to investigate the effects of global change in West African waters.</title>
        <authorList>
            <person name="Mateo J.L."/>
            <person name="Blanco-Fernandez C."/>
            <person name="Garcia-Vazquez E."/>
            <person name="Machado-Schiaffino G."/>
        </authorList>
    </citation>
    <scope>NUCLEOTIDE SEQUENCE</scope>
    <source>
        <strain evidence="4">C29</strain>
        <tissue evidence="4">Fin</tissue>
    </source>
</reference>
<dbReference type="InterPro" id="IPR038717">
    <property type="entry name" value="Tc1-like_DDE_dom"/>
</dbReference>
<dbReference type="InterPro" id="IPR036397">
    <property type="entry name" value="RNaseH_sf"/>
</dbReference>
<accession>A0AA47NUI8</accession>
<evidence type="ECO:0000313" key="5">
    <source>
        <dbReference type="Proteomes" id="UP001174136"/>
    </source>
</evidence>
<gene>
    <name evidence="4" type="ORF">N1851_024360</name>
</gene>
<evidence type="ECO:0008006" key="6">
    <source>
        <dbReference type="Google" id="ProtNLM"/>
    </source>
</evidence>
<name>A0AA47NUI8_MERPO</name>
<dbReference type="GO" id="GO:0003676">
    <property type="term" value="F:nucleic acid binding"/>
    <property type="evidence" value="ECO:0007669"/>
    <property type="project" value="InterPro"/>
</dbReference>
<feature type="compositionally biased region" description="Basic and acidic residues" evidence="1">
    <location>
        <begin position="27"/>
        <end position="40"/>
    </location>
</feature>
<feature type="compositionally biased region" description="Basic residues" evidence="1">
    <location>
        <begin position="1"/>
        <end position="16"/>
    </location>
</feature>
<dbReference type="InterPro" id="IPR047655">
    <property type="entry name" value="Transpos_IS630-like"/>
</dbReference>
<organism evidence="4 5">
    <name type="scientific">Merluccius polli</name>
    <name type="common">Benguela hake</name>
    <name type="synonym">Merluccius cadenati</name>
    <dbReference type="NCBI Taxonomy" id="89951"/>
    <lineage>
        <taxon>Eukaryota</taxon>
        <taxon>Metazoa</taxon>
        <taxon>Chordata</taxon>
        <taxon>Craniata</taxon>
        <taxon>Vertebrata</taxon>
        <taxon>Euteleostomi</taxon>
        <taxon>Actinopterygii</taxon>
        <taxon>Neopterygii</taxon>
        <taxon>Teleostei</taxon>
        <taxon>Neoteleostei</taxon>
        <taxon>Acanthomorphata</taxon>
        <taxon>Zeiogadaria</taxon>
        <taxon>Gadariae</taxon>
        <taxon>Gadiformes</taxon>
        <taxon>Gadoidei</taxon>
        <taxon>Merlucciidae</taxon>
        <taxon>Merluccius</taxon>
    </lineage>
</organism>
<evidence type="ECO:0000259" key="3">
    <source>
        <dbReference type="Pfam" id="PF13358"/>
    </source>
</evidence>
<dbReference type="GO" id="GO:0008168">
    <property type="term" value="F:methyltransferase activity"/>
    <property type="evidence" value="ECO:0007669"/>
    <property type="project" value="InterPro"/>
</dbReference>
<comment type="caution">
    <text evidence="4">The sequence shown here is derived from an EMBL/GenBank/DDBJ whole genome shotgun (WGS) entry which is preliminary data.</text>
</comment>
<dbReference type="AlphaFoldDB" id="A0AA47NUI8"/>
<feature type="compositionally biased region" description="Gly residues" evidence="1">
    <location>
        <begin position="41"/>
        <end position="52"/>
    </location>
</feature>
<dbReference type="SUPFAM" id="SSF46689">
    <property type="entry name" value="Homeodomain-like"/>
    <property type="match status" value="1"/>
</dbReference>
<protein>
    <recommendedName>
        <fullName evidence="6">Transposase</fullName>
    </recommendedName>
</protein>
<dbReference type="Gene3D" id="3.30.420.10">
    <property type="entry name" value="Ribonuclease H-like superfamily/Ribonuclease H"/>
    <property type="match status" value="1"/>
</dbReference>
<dbReference type="GO" id="GO:0016706">
    <property type="term" value="F:2-oxoglutarate-dependent dioxygenase activity"/>
    <property type="evidence" value="ECO:0007669"/>
    <property type="project" value="InterPro"/>
</dbReference>
<evidence type="ECO:0000313" key="4">
    <source>
        <dbReference type="EMBL" id="KAK0139086.1"/>
    </source>
</evidence>
<dbReference type="NCBIfam" id="NF033545">
    <property type="entry name" value="transpos_IS630"/>
    <property type="match status" value="1"/>
</dbReference>
<feature type="domain" description="Alkylated DNA repair protein AlkB homologue 8 N-terminal" evidence="2">
    <location>
        <begin position="779"/>
        <end position="806"/>
    </location>
</feature>
<dbReference type="Proteomes" id="UP001174136">
    <property type="component" value="Unassembled WGS sequence"/>
</dbReference>
<dbReference type="Pfam" id="PF13358">
    <property type="entry name" value="DDE_3"/>
    <property type="match status" value="1"/>
</dbReference>